<dbReference type="STRING" id="74557.A0A1V9ZNZ7"/>
<feature type="compositionally biased region" description="Polar residues" evidence="1">
    <location>
        <begin position="1"/>
        <end position="11"/>
    </location>
</feature>
<dbReference type="AlphaFoldDB" id="A0A1V9ZNZ7"/>
<feature type="region of interest" description="Disordered" evidence="1">
    <location>
        <begin position="1"/>
        <end position="31"/>
    </location>
</feature>
<accession>A0A1V9ZNZ7</accession>
<evidence type="ECO:0000313" key="3">
    <source>
        <dbReference type="Proteomes" id="UP000243217"/>
    </source>
</evidence>
<organism evidence="2 3">
    <name type="scientific">Thraustotheca clavata</name>
    <dbReference type="NCBI Taxonomy" id="74557"/>
    <lineage>
        <taxon>Eukaryota</taxon>
        <taxon>Sar</taxon>
        <taxon>Stramenopiles</taxon>
        <taxon>Oomycota</taxon>
        <taxon>Saprolegniomycetes</taxon>
        <taxon>Saprolegniales</taxon>
        <taxon>Achlyaceae</taxon>
        <taxon>Thraustotheca</taxon>
    </lineage>
</organism>
<evidence type="ECO:0000256" key="1">
    <source>
        <dbReference type="SAM" id="MobiDB-lite"/>
    </source>
</evidence>
<comment type="caution">
    <text evidence="2">The sequence shown here is derived from an EMBL/GenBank/DDBJ whole genome shotgun (WGS) entry which is preliminary data.</text>
</comment>
<name>A0A1V9ZNZ7_9STRA</name>
<reference evidence="2 3" key="1">
    <citation type="journal article" date="2014" name="Genome Biol. Evol.">
        <title>The secreted proteins of Achlya hypogyna and Thraustotheca clavata identify the ancestral oomycete secretome and reveal gene acquisitions by horizontal gene transfer.</title>
        <authorList>
            <person name="Misner I."/>
            <person name="Blouin N."/>
            <person name="Leonard G."/>
            <person name="Richards T.A."/>
            <person name="Lane C.E."/>
        </authorList>
    </citation>
    <scope>NUCLEOTIDE SEQUENCE [LARGE SCALE GENOMIC DNA]</scope>
    <source>
        <strain evidence="2 3">ATCC 34112</strain>
    </source>
</reference>
<evidence type="ECO:0000313" key="2">
    <source>
        <dbReference type="EMBL" id="OQR99500.1"/>
    </source>
</evidence>
<keyword evidence="3" id="KW-1185">Reference proteome</keyword>
<gene>
    <name evidence="2" type="ORF">THRCLA_21828</name>
</gene>
<dbReference type="Proteomes" id="UP000243217">
    <property type="component" value="Unassembled WGS sequence"/>
</dbReference>
<proteinExistence type="predicted"/>
<sequence>MSQLSIGNDGNNNKKHPLAPKHPPPTKPETAAPKVYGGYISFLKSLIPTIIRTWWWQINFLRKGPQVAVALQGGNKARRRVHQLKMAH</sequence>
<protein>
    <submittedName>
        <fullName evidence="2">Uncharacterized protein</fullName>
    </submittedName>
</protein>
<dbReference type="EMBL" id="JNBS01001800">
    <property type="protein sequence ID" value="OQR99500.1"/>
    <property type="molecule type" value="Genomic_DNA"/>
</dbReference>